<accession>A0A9L0TC76</accession>
<dbReference type="Pfam" id="PF00378">
    <property type="entry name" value="ECH_1"/>
    <property type="match status" value="1"/>
</dbReference>
<dbReference type="PANTHER" id="PTHR11941:SF44">
    <property type="entry name" value="ENOYL-COA HYDRATASE DOMAIN-CONTAINING PROTEIN 2, MITOCHONDRIAL"/>
    <property type="match status" value="1"/>
</dbReference>
<dbReference type="InterPro" id="IPR001753">
    <property type="entry name" value="Enoyl-CoA_hydra/iso"/>
</dbReference>
<evidence type="ECO:0007829" key="7">
    <source>
        <dbReference type="PeptideAtlas" id="A0A9L0TC76"/>
    </source>
</evidence>
<feature type="region of interest" description="Disordered" evidence="4">
    <location>
        <begin position="49"/>
        <end position="85"/>
    </location>
</feature>
<dbReference type="Proteomes" id="UP000002281">
    <property type="component" value="Chromosome 2"/>
</dbReference>
<comment type="similarity">
    <text evidence="1 3">Belongs to the enoyl-CoA hydratase/isomerase family.</text>
</comment>
<dbReference type="GO" id="GO:0006635">
    <property type="term" value="P:fatty acid beta-oxidation"/>
    <property type="evidence" value="ECO:0000318"/>
    <property type="project" value="GO_Central"/>
</dbReference>
<protein>
    <submittedName>
        <fullName evidence="5">Enoyl-CoA hydratase domain containing 2</fullName>
    </submittedName>
</protein>
<evidence type="ECO:0000313" key="5">
    <source>
        <dbReference type="Ensembl" id="ENSECAP00000083906.1"/>
    </source>
</evidence>
<proteinExistence type="evidence at protein level"/>
<dbReference type="Ensembl" id="ENSECAT00000125269.1">
    <property type="protein sequence ID" value="ENSECAP00000083906.1"/>
    <property type="gene ID" value="ENSECAG00000013217.4"/>
</dbReference>
<gene>
    <name evidence="5" type="primary">ECHDC2</name>
</gene>
<dbReference type="InterPro" id="IPR014748">
    <property type="entry name" value="Enoyl-CoA_hydra_C"/>
</dbReference>
<name>A0A9L0TC76_HORSE</name>
<organism evidence="5 6">
    <name type="scientific">Equus caballus</name>
    <name type="common">Horse</name>
    <dbReference type="NCBI Taxonomy" id="9796"/>
    <lineage>
        <taxon>Eukaryota</taxon>
        <taxon>Metazoa</taxon>
        <taxon>Chordata</taxon>
        <taxon>Craniata</taxon>
        <taxon>Vertebrata</taxon>
        <taxon>Euteleostomi</taxon>
        <taxon>Mammalia</taxon>
        <taxon>Eutheria</taxon>
        <taxon>Laurasiatheria</taxon>
        <taxon>Perissodactyla</taxon>
        <taxon>Equidae</taxon>
        <taxon>Equus</taxon>
    </lineage>
</organism>
<dbReference type="AlphaFoldDB" id="A0A9L0TC76"/>
<dbReference type="Gene3D" id="1.10.12.10">
    <property type="entry name" value="Lyase 2-enoyl-coa Hydratase, Chain A, domain 2"/>
    <property type="match status" value="1"/>
</dbReference>
<dbReference type="PROSITE" id="PS00166">
    <property type="entry name" value="ENOYL_COA_HYDRATASE"/>
    <property type="match status" value="1"/>
</dbReference>
<feature type="compositionally biased region" description="Basic and acidic residues" evidence="4">
    <location>
        <begin position="54"/>
        <end position="78"/>
    </location>
</feature>
<evidence type="ECO:0000313" key="6">
    <source>
        <dbReference type="Proteomes" id="UP000002281"/>
    </source>
</evidence>
<dbReference type="SUPFAM" id="SSF52096">
    <property type="entry name" value="ClpP/crotonase"/>
    <property type="match status" value="1"/>
</dbReference>
<dbReference type="FunFam" id="3.90.226.10:FF:000022">
    <property type="entry name" value="methylglutaconyl-CoA hydratase, mitochondrial isoform X1"/>
    <property type="match status" value="1"/>
</dbReference>
<evidence type="ECO:0000256" key="2">
    <source>
        <dbReference type="ARBA" id="ARBA00023239"/>
    </source>
</evidence>
<evidence type="ECO:0000256" key="1">
    <source>
        <dbReference type="ARBA" id="ARBA00005254"/>
    </source>
</evidence>
<dbReference type="InterPro" id="IPR029045">
    <property type="entry name" value="ClpP/crotonase-like_dom_sf"/>
</dbReference>
<dbReference type="GeneTree" id="ENSGT00940000158798"/>
<dbReference type="GO" id="GO:0016829">
    <property type="term" value="F:lyase activity"/>
    <property type="evidence" value="ECO:0007669"/>
    <property type="project" value="UniProtKB-KW"/>
</dbReference>
<sequence length="336" mass="35742">MVGKTEPWACVTCPKSHCSRVEAVQNSGLLSPGPQPRGEQASWLTQGSLVPCRNHGDSDEQTARPQRPGERLRQRGEKGQAPGGLGWAGLHLTGSPLQLLEALAQLREDRQVRVLLFRSAVKGVFCAGADLKEREQMSEAEVEVFVQRLRGMMTEIAAFPAPTIAALDGFALGGGLELALACDLRVAASTAVMGLIETTRGLLPGAGGTQRLPRCLGVALAKELIFTGRRLSGTQAQVLGLVNHAVVQNEEGNAAYHRARALAQEILPQAPIAVRLSKVAIDRGMEVDIASGMAIEGICYAQVRGCSSPCLLVSRGWVRVGDLEQYVTNLVGSSQP</sequence>
<reference evidence="5 6" key="1">
    <citation type="journal article" date="2009" name="Science">
        <title>Genome sequence, comparative analysis, and population genetics of the domestic horse.</title>
        <authorList>
            <consortium name="Broad Institute Genome Sequencing Platform"/>
            <consortium name="Broad Institute Whole Genome Assembly Team"/>
            <person name="Wade C.M."/>
            <person name="Giulotto E."/>
            <person name="Sigurdsson S."/>
            <person name="Zoli M."/>
            <person name="Gnerre S."/>
            <person name="Imsland F."/>
            <person name="Lear T.L."/>
            <person name="Adelson D.L."/>
            <person name="Bailey E."/>
            <person name="Bellone R.R."/>
            <person name="Bloecker H."/>
            <person name="Distl O."/>
            <person name="Edgar R.C."/>
            <person name="Garber M."/>
            <person name="Leeb T."/>
            <person name="Mauceli E."/>
            <person name="MacLeod J.N."/>
            <person name="Penedo M.C.T."/>
            <person name="Raison J.M."/>
            <person name="Sharpe T."/>
            <person name="Vogel J."/>
            <person name="Andersson L."/>
            <person name="Antczak D.F."/>
            <person name="Biagi T."/>
            <person name="Binns M.M."/>
            <person name="Chowdhary B.P."/>
            <person name="Coleman S.J."/>
            <person name="Della Valle G."/>
            <person name="Fryc S."/>
            <person name="Guerin G."/>
            <person name="Hasegawa T."/>
            <person name="Hill E.W."/>
            <person name="Jurka J."/>
            <person name="Kiialainen A."/>
            <person name="Lindgren G."/>
            <person name="Liu J."/>
            <person name="Magnani E."/>
            <person name="Mickelson J.R."/>
            <person name="Murray J."/>
            <person name="Nergadze S.G."/>
            <person name="Onofrio R."/>
            <person name="Pedroni S."/>
            <person name="Piras M.F."/>
            <person name="Raudsepp T."/>
            <person name="Rocchi M."/>
            <person name="Roeed K.H."/>
            <person name="Ryder O.A."/>
            <person name="Searle S."/>
            <person name="Skow L."/>
            <person name="Swinburne J.E."/>
            <person name="Syvaenen A.C."/>
            <person name="Tozaki T."/>
            <person name="Valberg S.J."/>
            <person name="Vaudin M."/>
            <person name="White J.R."/>
            <person name="Zody M.C."/>
            <person name="Lander E.S."/>
            <person name="Lindblad-Toh K."/>
        </authorList>
    </citation>
    <scope>NUCLEOTIDE SEQUENCE [LARGE SCALE GENOMIC DNA]</scope>
    <source>
        <strain evidence="5 6">Thoroughbred</strain>
    </source>
</reference>
<keyword evidence="6" id="KW-1185">Reference proteome</keyword>
<dbReference type="InterPro" id="IPR018376">
    <property type="entry name" value="Enoyl-CoA_hyd/isom_CS"/>
</dbReference>
<keyword evidence="7" id="KW-1267">Proteomics identification</keyword>
<dbReference type="Gene3D" id="3.90.226.10">
    <property type="entry name" value="2-enoyl-CoA Hydratase, Chain A, domain 1"/>
    <property type="match status" value="1"/>
</dbReference>
<dbReference type="PANTHER" id="PTHR11941">
    <property type="entry name" value="ENOYL-COA HYDRATASE-RELATED"/>
    <property type="match status" value="1"/>
</dbReference>
<evidence type="ECO:0000256" key="3">
    <source>
        <dbReference type="RuleBase" id="RU003707"/>
    </source>
</evidence>
<dbReference type="CDD" id="cd06558">
    <property type="entry name" value="crotonase-like"/>
    <property type="match status" value="1"/>
</dbReference>
<dbReference type="GO" id="GO:0005739">
    <property type="term" value="C:mitochondrion"/>
    <property type="evidence" value="ECO:0000318"/>
    <property type="project" value="GO_Central"/>
</dbReference>
<keyword evidence="2" id="KW-0456">Lyase</keyword>
<reference evidence="5" key="3">
    <citation type="submission" date="2025-09" db="UniProtKB">
        <authorList>
            <consortium name="Ensembl"/>
        </authorList>
    </citation>
    <scope>IDENTIFICATION</scope>
    <source>
        <strain evidence="5">Thoroughbred</strain>
    </source>
</reference>
<reference evidence="5" key="2">
    <citation type="submission" date="2025-08" db="UniProtKB">
        <authorList>
            <consortium name="Ensembl"/>
        </authorList>
    </citation>
    <scope>IDENTIFICATION</scope>
    <source>
        <strain evidence="5">Thoroughbred</strain>
    </source>
</reference>
<evidence type="ECO:0000256" key="4">
    <source>
        <dbReference type="SAM" id="MobiDB-lite"/>
    </source>
</evidence>